<dbReference type="Proteomes" id="UP000887212">
    <property type="component" value="Unassembled WGS sequence"/>
</dbReference>
<evidence type="ECO:0000313" key="2">
    <source>
        <dbReference type="EMBL" id="GIZ94073.1"/>
    </source>
</evidence>
<name>A0AA37FML4_AQUAC</name>
<sequence length="72" mass="7577">MGRAPGLAPQNTQTDFRLMHCAPVNERAHRVTLSDRSGEFLRTAAAGAGGVGGEKTVQQVVQVHGDHSRAIG</sequence>
<gene>
    <name evidence="1" type="ORF">KAM435_29950</name>
    <name evidence="2" type="ORF">KAM436_30410</name>
</gene>
<evidence type="ECO:0000313" key="3">
    <source>
        <dbReference type="Proteomes" id="UP000887212"/>
    </source>
</evidence>
<proteinExistence type="predicted"/>
<dbReference type="EMBL" id="BPMS01000014">
    <property type="protein sequence ID" value="GIZ89668.1"/>
    <property type="molecule type" value="Genomic_DNA"/>
</dbReference>
<dbReference type="Proteomes" id="UP000887228">
    <property type="component" value="Unassembled WGS sequence"/>
</dbReference>
<reference evidence="1 4" key="1">
    <citation type="submission" date="2021-07" db="EMBL/GenBank/DDBJ databases">
        <title>Whole genome sequencing of carbapenem-resistant Pseudomonas spp. isolated in Japan.</title>
        <authorList>
            <person name="Suzuki M."/>
            <person name="Maehana S."/>
            <person name="Kitasato H."/>
        </authorList>
    </citation>
    <scope>NUCLEOTIDE SEQUENCE</scope>
    <source>
        <strain evidence="1">KAM435</strain>
        <strain evidence="2 4">KAM436</strain>
    </source>
</reference>
<evidence type="ECO:0000313" key="1">
    <source>
        <dbReference type="EMBL" id="GIZ89668.1"/>
    </source>
</evidence>
<dbReference type="AlphaFoldDB" id="A0AA37FML4"/>
<organism evidence="1 3">
    <name type="scientific">Aquipseudomonas alcaligenes</name>
    <name type="common">Pseudomonas alcaligenes</name>
    <dbReference type="NCBI Taxonomy" id="43263"/>
    <lineage>
        <taxon>Bacteria</taxon>
        <taxon>Pseudomonadati</taxon>
        <taxon>Pseudomonadota</taxon>
        <taxon>Gammaproteobacteria</taxon>
        <taxon>Pseudomonadales</taxon>
        <taxon>Pseudomonadaceae</taxon>
        <taxon>Aquipseudomonas</taxon>
    </lineage>
</organism>
<accession>A0AA37FML4</accession>
<dbReference type="EMBL" id="BPMT01000013">
    <property type="protein sequence ID" value="GIZ94073.1"/>
    <property type="molecule type" value="Genomic_DNA"/>
</dbReference>
<evidence type="ECO:0000313" key="4">
    <source>
        <dbReference type="Proteomes" id="UP000887228"/>
    </source>
</evidence>
<protein>
    <submittedName>
        <fullName evidence="1">Uncharacterized protein</fullName>
    </submittedName>
</protein>
<comment type="caution">
    <text evidence="1">The sequence shown here is derived from an EMBL/GenBank/DDBJ whole genome shotgun (WGS) entry which is preliminary data.</text>
</comment>